<dbReference type="AlphaFoldDB" id="A0AAW4PBN0"/>
<proteinExistence type="predicted"/>
<gene>
    <name evidence="2" type="ORF">EGH23_09320</name>
</gene>
<comment type="caution">
    <text evidence="2">The sequence shown here is derived from an EMBL/GenBank/DDBJ whole genome shotgun (WGS) entry which is preliminary data.</text>
</comment>
<feature type="transmembrane region" description="Helical" evidence="1">
    <location>
        <begin position="67"/>
        <end position="87"/>
    </location>
</feature>
<keyword evidence="1" id="KW-0812">Transmembrane</keyword>
<dbReference type="EMBL" id="RKLT01000002">
    <property type="protein sequence ID" value="MBX0295075.1"/>
    <property type="molecule type" value="Genomic_DNA"/>
</dbReference>
<sequence>MASNSDARALSLLAVLACVFGLVHTASGIITLLSAISIGTLVLGGSRLALGLLLVPAGVGIGYRKPWGRWLGIGCFAGLAIVQVLPLLSGSEIAVPLAGIFLWVGSSLYLLLSGEVFENGDDDSRVLTEDTNPHEFIR</sequence>
<keyword evidence="3" id="KW-1185">Reference proteome</keyword>
<evidence type="ECO:0000256" key="1">
    <source>
        <dbReference type="SAM" id="Phobius"/>
    </source>
</evidence>
<dbReference type="Proteomes" id="UP001430455">
    <property type="component" value="Unassembled WGS sequence"/>
</dbReference>
<dbReference type="RefSeq" id="WP_220579722.1">
    <property type="nucleotide sequence ID" value="NZ_RKLT01000002.1"/>
</dbReference>
<feature type="transmembrane region" description="Helical" evidence="1">
    <location>
        <begin position="93"/>
        <end position="112"/>
    </location>
</feature>
<evidence type="ECO:0000313" key="2">
    <source>
        <dbReference type="EMBL" id="MBX0295075.1"/>
    </source>
</evidence>
<feature type="transmembrane region" description="Helical" evidence="1">
    <location>
        <begin position="35"/>
        <end position="55"/>
    </location>
</feature>
<accession>A0AAW4PBN0</accession>
<reference evidence="2 3" key="1">
    <citation type="submission" date="2021-06" db="EMBL/GenBank/DDBJ databases">
        <title>Halomicroarcula sp. a new haloarchaeum isolated from saline soil.</title>
        <authorList>
            <person name="Duran-Viseras A."/>
            <person name="Sanchez-Porro C."/>
            <person name="Ventosa A."/>
        </authorList>
    </citation>
    <scope>NUCLEOTIDE SEQUENCE [LARGE SCALE GENOMIC DNA]</scope>
    <source>
        <strain evidence="2 3">F27</strain>
    </source>
</reference>
<organism evidence="2 3">
    <name type="scientific">Haloarcula nitratireducens</name>
    <dbReference type="NCBI Taxonomy" id="2487749"/>
    <lineage>
        <taxon>Archaea</taxon>
        <taxon>Methanobacteriati</taxon>
        <taxon>Methanobacteriota</taxon>
        <taxon>Stenosarchaea group</taxon>
        <taxon>Halobacteria</taxon>
        <taxon>Halobacteriales</taxon>
        <taxon>Haloarculaceae</taxon>
        <taxon>Haloarcula</taxon>
    </lineage>
</organism>
<name>A0AAW4PBN0_9EURY</name>
<keyword evidence="1" id="KW-0472">Membrane</keyword>
<keyword evidence="1" id="KW-1133">Transmembrane helix</keyword>
<protein>
    <submittedName>
        <fullName evidence="2">Uncharacterized protein</fullName>
    </submittedName>
</protein>
<evidence type="ECO:0000313" key="3">
    <source>
        <dbReference type="Proteomes" id="UP001430455"/>
    </source>
</evidence>